<accession>A0A0A9EPR7</accession>
<keyword evidence="1" id="KW-0472">Membrane</keyword>
<keyword evidence="1" id="KW-0812">Transmembrane</keyword>
<reference evidence="2" key="2">
    <citation type="journal article" date="2015" name="Data Brief">
        <title>Shoot transcriptome of the giant reed, Arundo donax.</title>
        <authorList>
            <person name="Barrero R.A."/>
            <person name="Guerrero F.D."/>
            <person name="Moolhuijzen P."/>
            <person name="Goolsby J.A."/>
            <person name="Tidwell J."/>
            <person name="Bellgard S.E."/>
            <person name="Bellgard M.I."/>
        </authorList>
    </citation>
    <scope>NUCLEOTIDE SEQUENCE</scope>
    <source>
        <tissue evidence="2">Shoot tissue taken approximately 20 cm above the soil surface</tissue>
    </source>
</reference>
<dbReference type="AlphaFoldDB" id="A0A0A9EPR7"/>
<organism evidence="2">
    <name type="scientific">Arundo donax</name>
    <name type="common">Giant reed</name>
    <name type="synonym">Donax arundinaceus</name>
    <dbReference type="NCBI Taxonomy" id="35708"/>
    <lineage>
        <taxon>Eukaryota</taxon>
        <taxon>Viridiplantae</taxon>
        <taxon>Streptophyta</taxon>
        <taxon>Embryophyta</taxon>
        <taxon>Tracheophyta</taxon>
        <taxon>Spermatophyta</taxon>
        <taxon>Magnoliopsida</taxon>
        <taxon>Liliopsida</taxon>
        <taxon>Poales</taxon>
        <taxon>Poaceae</taxon>
        <taxon>PACMAD clade</taxon>
        <taxon>Arundinoideae</taxon>
        <taxon>Arundineae</taxon>
        <taxon>Arundo</taxon>
    </lineage>
</organism>
<proteinExistence type="predicted"/>
<evidence type="ECO:0000256" key="1">
    <source>
        <dbReference type="SAM" id="Phobius"/>
    </source>
</evidence>
<dbReference type="EMBL" id="GBRH01195819">
    <property type="protein sequence ID" value="JAE02077.1"/>
    <property type="molecule type" value="Transcribed_RNA"/>
</dbReference>
<protein>
    <submittedName>
        <fullName evidence="2">Uncharacterized protein</fullName>
    </submittedName>
</protein>
<keyword evidence="1" id="KW-1133">Transmembrane helix</keyword>
<reference evidence="2" key="1">
    <citation type="submission" date="2014-09" db="EMBL/GenBank/DDBJ databases">
        <authorList>
            <person name="Magalhaes I.L.F."/>
            <person name="Oliveira U."/>
            <person name="Santos F.R."/>
            <person name="Vidigal T.H.D.A."/>
            <person name="Brescovit A.D."/>
            <person name="Santos A.J."/>
        </authorList>
    </citation>
    <scope>NUCLEOTIDE SEQUENCE</scope>
    <source>
        <tissue evidence="2">Shoot tissue taken approximately 20 cm above the soil surface</tissue>
    </source>
</reference>
<sequence length="114" mass="12938">MSELSQYSAQAGRLIPLMTLKIKFALHRMLSLGFMRGLPLMRVLGMKTMKKCYLKLLFACLCHQIKLDALLEKVDISSKESAVTLVLKYVCLVMIISLHAPLVVMNFSRYLGMQ</sequence>
<feature type="transmembrane region" description="Helical" evidence="1">
    <location>
        <begin position="83"/>
        <end position="104"/>
    </location>
</feature>
<name>A0A0A9EPR7_ARUDO</name>
<evidence type="ECO:0000313" key="2">
    <source>
        <dbReference type="EMBL" id="JAE02077.1"/>
    </source>
</evidence>